<evidence type="ECO:0000256" key="1">
    <source>
        <dbReference type="SAM" id="MobiDB-lite"/>
    </source>
</evidence>
<proteinExistence type="predicted"/>
<evidence type="ECO:0000313" key="3">
    <source>
        <dbReference type="Proteomes" id="UP000000311"/>
    </source>
</evidence>
<dbReference type="EMBL" id="GL434781">
    <property type="protein sequence ID" value="EFN74535.1"/>
    <property type="molecule type" value="Genomic_DNA"/>
</dbReference>
<keyword evidence="3" id="KW-1185">Reference proteome</keyword>
<feature type="region of interest" description="Disordered" evidence="1">
    <location>
        <begin position="274"/>
        <end position="307"/>
    </location>
</feature>
<dbReference type="InParanoid" id="E1ZW95"/>
<reference evidence="2 3" key="1">
    <citation type="journal article" date="2010" name="Science">
        <title>Genomic comparison of the ants Camponotus floridanus and Harpegnathos saltator.</title>
        <authorList>
            <person name="Bonasio R."/>
            <person name="Zhang G."/>
            <person name="Ye C."/>
            <person name="Mutti N.S."/>
            <person name="Fang X."/>
            <person name="Qin N."/>
            <person name="Donahue G."/>
            <person name="Yang P."/>
            <person name="Li Q."/>
            <person name="Li C."/>
            <person name="Zhang P."/>
            <person name="Huang Z."/>
            <person name="Berger S.L."/>
            <person name="Reinberg D."/>
            <person name="Wang J."/>
            <person name="Liebig J."/>
        </authorList>
    </citation>
    <scope>NUCLEOTIDE SEQUENCE [LARGE SCALE GENOMIC DNA]</scope>
    <source>
        <strain evidence="3">C129</strain>
    </source>
</reference>
<gene>
    <name evidence="2" type="ORF">EAG_00875</name>
</gene>
<dbReference type="AlphaFoldDB" id="E1ZW95"/>
<name>E1ZW95_CAMFO</name>
<feature type="compositionally biased region" description="Basic and acidic residues" evidence="1">
    <location>
        <begin position="274"/>
        <end position="291"/>
    </location>
</feature>
<evidence type="ECO:0000313" key="2">
    <source>
        <dbReference type="EMBL" id="EFN74535.1"/>
    </source>
</evidence>
<protein>
    <submittedName>
        <fullName evidence="2">Uncharacterized protein</fullName>
    </submittedName>
</protein>
<dbReference type="Proteomes" id="UP000000311">
    <property type="component" value="Unassembled WGS sequence"/>
</dbReference>
<sequence length="414" mass="46331">MSSLPLDDVYNLLDFHRVAAKARAATGKSCQLATSRGKEIMKWRHVRTFRAHNLAQVTFALRCLIVKAGSRNAYNDNDSTNRSLLSIEEPAIQSPVLRFPVLRIAGVGNTETTTIKDKIIILNGNARESNYRGKRGLESRNKDVFLFEMVAVISNASVMLAQPATNPGYETFPSSPAATLLRKNINSTCCRNHDKRTTAKVKAGERKMLKKGKRLAMKEQIKGRKIADEKEKEEDRGCFPSGETPLFVRRRANSPPAYEEAYFARGLLAEDRRSHAREATESRAERRDACLSRKRAGKKAGERVSGRAEFLRDRGQATRQARLFVQLAKLNSQILVAGLGPKSPHYPKRDKPQLRVVASSLYRKRRLHLLKPHKAIATGFARSPQVVFGTLIETKCASSVQSSLSREPVVLIER</sequence>
<accession>E1ZW95</accession>
<organism evidence="3">
    <name type="scientific">Camponotus floridanus</name>
    <name type="common">Florida carpenter ant</name>
    <dbReference type="NCBI Taxonomy" id="104421"/>
    <lineage>
        <taxon>Eukaryota</taxon>
        <taxon>Metazoa</taxon>
        <taxon>Ecdysozoa</taxon>
        <taxon>Arthropoda</taxon>
        <taxon>Hexapoda</taxon>
        <taxon>Insecta</taxon>
        <taxon>Pterygota</taxon>
        <taxon>Neoptera</taxon>
        <taxon>Endopterygota</taxon>
        <taxon>Hymenoptera</taxon>
        <taxon>Apocrita</taxon>
        <taxon>Aculeata</taxon>
        <taxon>Formicoidea</taxon>
        <taxon>Formicidae</taxon>
        <taxon>Formicinae</taxon>
        <taxon>Camponotus</taxon>
    </lineage>
</organism>